<dbReference type="OrthoDB" id="5513949at2"/>
<accession>A0A1H0LVH6</accession>
<protein>
    <submittedName>
        <fullName evidence="1">Uncharacterized protein</fullName>
    </submittedName>
</protein>
<evidence type="ECO:0000313" key="2">
    <source>
        <dbReference type="Proteomes" id="UP000199073"/>
    </source>
</evidence>
<evidence type="ECO:0000313" key="1">
    <source>
        <dbReference type="EMBL" id="SDO72198.1"/>
    </source>
</evidence>
<dbReference type="AlphaFoldDB" id="A0A1H0LVH6"/>
<name>A0A1H0LVH6_9BACT</name>
<sequence>MRESSSLHQKVQEMCDCYATNDPLKEMSRLQHQPDVDEAAIKWIALAILHGLNNNAEEISLEKTKSGSVRVVAEYRKTELPPPDNDIGDRIVAVLRDIIHVDSSQGESTLAFGFRNNSMELRLKTREEAGGRKITIGFP</sequence>
<dbReference type="RefSeq" id="WP_092220157.1">
    <property type="nucleotide sequence ID" value="NZ_FNJI01000005.1"/>
</dbReference>
<organism evidence="1 2">
    <name type="scientific">Desulforhopalus singaporensis</name>
    <dbReference type="NCBI Taxonomy" id="91360"/>
    <lineage>
        <taxon>Bacteria</taxon>
        <taxon>Pseudomonadati</taxon>
        <taxon>Thermodesulfobacteriota</taxon>
        <taxon>Desulfobulbia</taxon>
        <taxon>Desulfobulbales</taxon>
        <taxon>Desulfocapsaceae</taxon>
        <taxon>Desulforhopalus</taxon>
    </lineage>
</organism>
<dbReference type="EMBL" id="FNJI01000005">
    <property type="protein sequence ID" value="SDO72198.1"/>
    <property type="molecule type" value="Genomic_DNA"/>
</dbReference>
<dbReference type="Proteomes" id="UP000199073">
    <property type="component" value="Unassembled WGS sequence"/>
</dbReference>
<gene>
    <name evidence="1" type="ORF">SAMN05660330_00873</name>
</gene>
<proteinExistence type="predicted"/>
<reference evidence="1 2" key="1">
    <citation type="submission" date="2016-10" db="EMBL/GenBank/DDBJ databases">
        <authorList>
            <person name="de Groot N.N."/>
        </authorList>
    </citation>
    <scope>NUCLEOTIDE SEQUENCE [LARGE SCALE GENOMIC DNA]</scope>
    <source>
        <strain evidence="1 2">DSM 12130</strain>
    </source>
</reference>
<keyword evidence="2" id="KW-1185">Reference proteome</keyword>